<keyword evidence="2" id="KW-1185">Reference proteome</keyword>
<evidence type="ECO:0000313" key="2">
    <source>
        <dbReference type="Proteomes" id="UP001433508"/>
    </source>
</evidence>
<proteinExistence type="predicted"/>
<reference evidence="2" key="1">
    <citation type="journal article" date="2024" name="Front. Bioeng. Biotechnol.">
        <title>Genome-scale model development and genomic sequencing of the oleaginous clade Lipomyces.</title>
        <authorList>
            <person name="Czajka J.J."/>
            <person name="Han Y."/>
            <person name="Kim J."/>
            <person name="Mondo S.J."/>
            <person name="Hofstad B.A."/>
            <person name="Robles A."/>
            <person name="Haridas S."/>
            <person name="Riley R."/>
            <person name="LaButti K."/>
            <person name="Pangilinan J."/>
            <person name="Andreopoulos W."/>
            <person name="Lipzen A."/>
            <person name="Yan J."/>
            <person name="Wang M."/>
            <person name="Ng V."/>
            <person name="Grigoriev I.V."/>
            <person name="Spatafora J.W."/>
            <person name="Magnuson J.K."/>
            <person name="Baker S.E."/>
            <person name="Pomraning K.R."/>
        </authorList>
    </citation>
    <scope>NUCLEOTIDE SEQUENCE [LARGE SCALE GENOMIC DNA]</scope>
    <source>
        <strain evidence="2">CBS 7786</strain>
    </source>
</reference>
<sequence length="1378" mass="149960">MAPPTRSRKRQDLYSQNHSDDISAMKPVATPKKVTAPESPSTGRVLRSRSQAVQNQDIPLRHTALASPPPRRTRSKNTKLDKIPDVSGALLKENISPHNVEESSPTISLLSQSENNSQSSSSRIRTRTTTPQKRRNLRGRRRAGDSPDQEPNIDAEQVRDHRKSPESLRSPVLTPKSNVELQQGYEVLDTTISVEAYRAATAESQGGQIDEAINAHEADAVNKPSDTEMPAPSPSVVITNASQPTVDKDPHTTQQQSKGSAATPLRVPRCIDRQSANKATMNDDASVAEESQDYSSPSADSGAITNGTPGESNTDAVERIILENKIIDDNNTAEDSARVAEEEADVMENKCLPPSVGEIAVKTSEFLEQPPITSNSPIYHGSFGSEMNTLGHTDERLDQPVIHIEQSFQDSNPPNGEMALDPALLSSPPAVSACFENAQHELPVKPMDTAELSNASASSPTVIIPSQRCYLEFSRRMDKYNRLRSMFSIGHIPRSPSALAFYRRAYSDASSEAASEADDVDSVVDRQESHTTPQDPHSSPECRQVSQLPLLQSPKSDSDDSGQFMDSFESFDVHSSQPLQAATNIEGRQSSDQTENKLQDLMPNTSNTEPVILLHHLQPDRTPSPLNGRSSPLLPNAASTPSLDETAEDGVSVSIESPLLFSRQATIGGDAGDISDFLPEDIIQWEREQRQREACWTPAQTSPLKRGSPQCNFSGRSSLTMGSPMKIDSPTKEGSPVLAAFRSESCTKSTSPVVALSPSRSKSPVKLDTPSKMSPIRMPSPVRLMSPLHRLSPATSSPLKTVSLSDDDSITVTMTCDAVENAEFVDQAKNTATDIVEATAGTQSDNAKVSPSVAAQVSHPAQSIQPAAISQGEKSDAVDVVNVEPTVSVTEESDSENDIYFDSVANVSIESNVSAAEGSLMTHEMMELASDQKTEARDAMEVNETNVNEAEDSAPVVGDSERAIDDGSTEVNDTNVSEAEDSQPELPIVGISEDYGWGDSVAALPGGHESNMDRSVTINFTEDSNEPAHGFHNTSVLERGTPDDSSGSLSTIVPDSNSDKSEGLANGPVRHEDYTSEVTAETMSNEQKEDISEETTVGSSNYFASDENTSDIDYTTVLPWNISLDRWAELNKRQEKGEVGTTNATAEKRGTDVDDFAASAGHPKSPSPRRSPPTRRYVSTPARSSARSSLKRKYDSMATSTIPIPASPGTSDSNISSRGRATRSHPTMTTRTTNTHLSKITETNSKLNTGFENIIIPQYQYKRGKRPESPPPDKRKRQRSMKNESPLKRERKIKFATQIATIAGKSTSSSRRKENKQLVDVKPIMKSSEYPMDEFGNAMLDPQQTSQRDTIRVLHRLYVGDNEEEAPERYLQKQQFAN</sequence>
<dbReference type="Proteomes" id="UP001433508">
    <property type="component" value="Unassembled WGS sequence"/>
</dbReference>
<name>A0ACC3SSH6_LIPKO</name>
<gene>
    <name evidence="1" type="ORF">V1525DRAFT_51099</name>
</gene>
<accession>A0ACC3SSH6</accession>
<comment type="caution">
    <text evidence="1">The sequence shown here is derived from an EMBL/GenBank/DDBJ whole genome shotgun (WGS) entry which is preliminary data.</text>
</comment>
<protein>
    <submittedName>
        <fullName evidence="1">Uncharacterized protein</fullName>
    </submittedName>
</protein>
<evidence type="ECO:0000313" key="1">
    <source>
        <dbReference type="EMBL" id="KAK9234572.1"/>
    </source>
</evidence>
<organism evidence="1 2">
    <name type="scientific">Lipomyces kononenkoae</name>
    <name type="common">Yeast</name>
    <dbReference type="NCBI Taxonomy" id="34357"/>
    <lineage>
        <taxon>Eukaryota</taxon>
        <taxon>Fungi</taxon>
        <taxon>Dikarya</taxon>
        <taxon>Ascomycota</taxon>
        <taxon>Saccharomycotina</taxon>
        <taxon>Lipomycetes</taxon>
        <taxon>Lipomycetales</taxon>
        <taxon>Lipomycetaceae</taxon>
        <taxon>Lipomyces</taxon>
    </lineage>
</organism>
<dbReference type="EMBL" id="MU971464">
    <property type="protein sequence ID" value="KAK9234572.1"/>
    <property type="molecule type" value="Genomic_DNA"/>
</dbReference>